<comment type="caution">
    <text evidence="1">The sequence shown here is derived from an EMBL/GenBank/DDBJ whole genome shotgun (WGS) entry which is preliminary data.</text>
</comment>
<keyword evidence="2" id="KW-1185">Reference proteome</keyword>
<organism evidence="1 2">
    <name type="scientific">Aphis glycines</name>
    <name type="common">Soybean aphid</name>
    <dbReference type="NCBI Taxonomy" id="307491"/>
    <lineage>
        <taxon>Eukaryota</taxon>
        <taxon>Metazoa</taxon>
        <taxon>Ecdysozoa</taxon>
        <taxon>Arthropoda</taxon>
        <taxon>Hexapoda</taxon>
        <taxon>Insecta</taxon>
        <taxon>Pterygota</taxon>
        <taxon>Neoptera</taxon>
        <taxon>Paraneoptera</taxon>
        <taxon>Hemiptera</taxon>
        <taxon>Sternorrhyncha</taxon>
        <taxon>Aphidomorpha</taxon>
        <taxon>Aphidoidea</taxon>
        <taxon>Aphididae</taxon>
        <taxon>Aphidini</taxon>
        <taxon>Aphis</taxon>
        <taxon>Aphis</taxon>
    </lineage>
</organism>
<dbReference type="EMBL" id="VYZN01000043">
    <property type="protein sequence ID" value="KAE9530078.1"/>
    <property type="molecule type" value="Genomic_DNA"/>
</dbReference>
<evidence type="ECO:0000313" key="1">
    <source>
        <dbReference type="EMBL" id="KAE9530078.1"/>
    </source>
</evidence>
<accession>A0A6G0TBT2</accession>
<reference evidence="1 2" key="1">
    <citation type="submission" date="2019-08" db="EMBL/GenBank/DDBJ databases">
        <title>The genome of the soybean aphid Biotype 1, its phylome, world population structure and adaptation to the North American continent.</title>
        <authorList>
            <person name="Giordano R."/>
            <person name="Donthu R.K."/>
            <person name="Hernandez A.G."/>
            <person name="Wright C.L."/>
            <person name="Zimin A.V."/>
        </authorList>
    </citation>
    <scope>NUCLEOTIDE SEQUENCE [LARGE SCALE GENOMIC DNA]</scope>
    <source>
        <tissue evidence="1">Whole aphids</tissue>
    </source>
</reference>
<gene>
    <name evidence="1" type="ORF">AGLY_011540</name>
</gene>
<protein>
    <recommendedName>
        <fullName evidence="3">MULE transposase domain-containing protein</fullName>
    </recommendedName>
</protein>
<name>A0A6G0TBT2_APHGL</name>
<dbReference type="Proteomes" id="UP000475862">
    <property type="component" value="Unassembled WGS sequence"/>
</dbReference>
<evidence type="ECO:0000313" key="2">
    <source>
        <dbReference type="Proteomes" id="UP000475862"/>
    </source>
</evidence>
<dbReference type="OrthoDB" id="6618765at2759"/>
<proteinExistence type="predicted"/>
<dbReference type="AlphaFoldDB" id="A0A6G0TBT2"/>
<evidence type="ECO:0008006" key="3">
    <source>
        <dbReference type="Google" id="ProtNLM"/>
    </source>
</evidence>
<sequence>MDTRYVGAHTAARNVFKNIKIKACRFHLCQAWYRKINSIPILHKEYKDKNSEIGKWLKMFFGLPYLPENLVSDAFNDILFEAPKHKKCSEFANYILENYIDTEQFPPTMWAEEPNGTKRTTNGAESYHSQLRFEFYMDATSICFPNQQVINEAQMREIKKGTEAVQRKCDREREANLVYQYSLLLTNKLTVMEYIEKSGLHFKPI</sequence>